<dbReference type="AlphaFoldDB" id="A0A921JRB5"/>
<dbReference type="Pfam" id="PF04134">
    <property type="entry name" value="DCC1-like"/>
    <property type="match status" value="1"/>
</dbReference>
<dbReference type="EMBL" id="DYZF01000217">
    <property type="protein sequence ID" value="HJE52026.1"/>
    <property type="molecule type" value="Genomic_DNA"/>
</dbReference>
<accession>A0A921JRB5</accession>
<reference evidence="1" key="1">
    <citation type="journal article" date="2021" name="PeerJ">
        <title>Extensive microbial diversity within the chicken gut microbiome revealed by metagenomics and culture.</title>
        <authorList>
            <person name="Gilroy R."/>
            <person name="Ravi A."/>
            <person name="Getino M."/>
            <person name="Pursley I."/>
            <person name="Horton D.L."/>
            <person name="Alikhan N.F."/>
            <person name="Baker D."/>
            <person name="Gharbi K."/>
            <person name="Hall N."/>
            <person name="Watson M."/>
            <person name="Adriaenssens E.M."/>
            <person name="Foster-Nyarko E."/>
            <person name="Jarju S."/>
            <person name="Secka A."/>
            <person name="Antonio M."/>
            <person name="Oren A."/>
            <person name="Chaudhuri R.R."/>
            <person name="La Ragione R."/>
            <person name="Hildebrand F."/>
            <person name="Pallen M.J."/>
        </authorList>
    </citation>
    <scope>NUCLEOTIDE SEQUENCE</scope>
    <source>
        <strain evidence="1">ChiGjej3B3-7470</strain>
    </source>
</reference>
<evidence type="ECO:0000313" key="2">
    <source>
        <dbReference type="Proteomes" id="UP000712713"/>
    </source>
</evidence>
<proteinExistence type="predicted"/>
<evidence type="ECO:0000313" key="1">
    <source>
        <dbReference type="EMBL" id="HJE52026.1"/>
    </source>
</evidence>
<reference evidence="1" key="2">
    <citation type="submission" date="2021-09" db="EMBL/GenBank/DDBJ databases">
        <authorList>
            <person name="Gilroy R."/>
        </authorList>
    </citation>
    <scope>NUCLEOTIDE SEQUENCE</scope>
    <source>
        <strain evidence="1">ChiGjej3B3-7470</strain>
    </source>
</reference>
<organism evidence="1 2">
    <name type="scientific">Tessaracoccus flavescens</name>
    <dbReference type="NCBI Taxonomy" id="399497"/>
    <lineage>
        <taxon>Bacteria</taxon>
        <taxon>Bacillati</taxon>
        <taxon>Actinomycetota</taxon>
        <taxon>Actinomycetes</taxon>
        <taxon>Propionibacteriales</taxon>
        <taxon>Propionibacteriaceae</taxon>
        <taxon>Tessaracoccus</taxon>
    </lineage>
</organism>
<sequence length="126" mass="13411">MELPLVLHDADCGFCARCARVIPRLRAKVVVSSLQAEDLDALGVDAERAASEMPVVMPDGSVAWGHQAWAEILKACPPPLRWAGVALGSRAMERPGAAVYRWVAGRRHELPGSDGTCAVPSRDGAL</sequence>
<gene>
    <name evidence="1" type="ORF">K8V15_08635</name>
</gene>
<protein>
    <submittedName>
        <fullName evidence="1">DUF393 domain-containing protein</fullName>
    </submittedName>
</protein>
<dbReference type="GO" id="GO:0015035">
    <property type="term" value="F:protein-disulfide reductase activity"/>
    <property type="evidence" value="ECO:0007669"/>
    <property type="project" value="InterPro"/>
</dbReference>
<comment type="caution">
    <text evidence="1">The sequence shown here is derived from an EMBL/GenBank/DDBJ whole genome shotgun (WGS) entry which is preliminary data.</text>
</comment>
<name>A0A921JRB5_9ACTN</name>
<dbReference type="Proteomes" id="UP000712713">
    <property type="component" value="Unassembled WGS sequence"/>
</dbReference>
<dbReference type="InterPro" id="IPR007263">
    <property type="entry name" value="DCC1-like"/>
</dbReference>